<evidence type="ECO:0000313" key="3">
    <source>
        <dbReference type="EMBL" id="ABD81109.1"/>
    </source>
</evidence>
<reference evidence="3 4" key="1">
    <citation type="journal article" date="2008" name="PLoS Genet.">
        <title>Complete genome sequence of the complex carbohydrate-degrading marine bacterium, Saccharophagus degradans strain 2-40 T.</title>
        <authorList>
            <person name="Weiner R.M."/>
            <person name="Taylor L.E.II."/>
            <person name="Henrissat B."/>
            <person name="Hauser L."/>
            <person name="Land M."/>
            <person name="Coutinho P.M."/>
            <person name="Rancurel C."/>
            <person name="Saunders E.H."/>
            <person name="Longmire A.G."/>
            <person name="Zhang H."/>
            <person name="Bayer E.A."/>
            <person name="Gilbert H.J."/>
            <person name="Larimer F."/>
            <person name="Zhulin I.B."/>
            <person name="Ekborg N.A."/>
            <person name="Lamed R."/>
            <person name="Richardson P.M."/>
            <person name="Borovok I."/>
            <person name="Hutcheson S."/>
        </authorList>
    </citation>
    <scope>NUCLEOTIDE SEQUENCE [LARGE SCALE GENOMIC DNA]</scope>
    <source>
        <strain evidence="4">2-40 / ATCC 43961 / DSM 17024</strain>
    </source>
</reference>
<dbReference type="EMBL" id="CP000282">
    <property type="protein sequence ID" value="ABD81109.1"/>
    <property type="molecule type" value="Genomic_DNA"/>
</dbReference>
<feature type="transmembrane region" description="Helical" evidence="1">
    <location>
        <begin position="140"/>
        <end position="157"/>
    </location>
</feature>
<dbReference type="InterPro" id="IPR002656">
    <property type="entry name" value="Acyl_transf_3_dom"/>
</dbReference>
<dbReference type="AlphaFoldDB" id="Q21JM0"/>
<name>Q21JM0_SACD2</name>
<keyword evidence="4" id="KW-1185">Reference proteome</keyword>
<dbReference type="GO" id="GO:0016747">
    <property type="term" value="F:acyltransferase activity, transferring groups other than amino-acyl groups"/>
    <property type="evidence" value="ECO:0007669"/>
    <property type="project" value="InterPro"/>
</dbReference>
<evidence type="ECO:0000256" key="1">
    <source>
        <dbReference type="SAM" id="Phobius"/>
    </source>
</evidence>
<dbReference type="HOGENOM" id="CLU_005679_1_2_6"/>
<gene>
    <name evidence="3" type="ordered locus">Sde_1849</name>
</gene>
<feature type="transmembrane region" description="Helical" evidence="1">
    <location>
        <begin position="177"/>
        <end position="202"/>
    </location>
</feature>
<proteinExistence type="predicted"/>
<feature type="transmembrane region" description="Helical" evidence="1">
    <location>
        <begin position="410"/>
        <end position="432"/>
    </location>
</feature>
<dbReference type="eggNOG" id="COG1835">
    <property type="taxonomic scope" value="Bacteria"/>
</dbReference>
<keyword evidence="3" id="KW-0808">Transferase</keyword>
<keyword evidence="1" id="KW-0472">Membrane</keyword>
<dbReference type="STRING" id="203122.Sde_1849"/>
<feature type="domain" description="Acyltransferase 3" evidence="2">
    <location>
        <begin position="51"/>
        <end position="425"/>
    </location>
</feature>
<feature type="transmembrane region" description="Helical" evidence="1">
    <location>
        <begin position="209"/>
        <end position="228"/>
    </location>
</feature>
<evidence type="ECO:0000313" key="4">
    <source>
        <dbReference type="Proteomes" id="UP000001947"/>
    </source>
</evidence>
<evidence type="ECO:0000259" key="2">
    <source>
        <dbReference type="Pfam" id="PF01757"/>
    </source>
</evidence>
<keyword evidence="1" id="KW-0812">Transmembrane</keyword>
<dbReference type="PANTHER" id="PTHR11161:SF12">
    <property type="entry name" value="ACYLTRANSFERASE 3 DOMAIN-CONTAINING PROTEIN-RELATED"/>
    <property type="match status" value="1"/>
</dbReference>
<sequence>MQFFMPAQNLAKVLVATSNDLATPTIFNTIRPINMRFFLRPQASCQYLAPLDGVRAIAVMLVITFHAYFFLQYGMAEMSNFIEFSNSLPAVLSWVRRGDLGVDLFFVLSAFLIGSQLFCENYQTDHICLKRFYLKRFLRIYPIYLFALGIHVASKGWDPALLGNIFAFNNLVNLENIIIPWSWSLSVEIQFYAVFPLLILALTRTSQAVFFAAIVILFSLTWTSYFYFTNPVLQTQSVIDVIANKDKATQIYYMQYLYVSPAVRAPAFIFGAAAAWLWNNKREACTSYYQRHKKLFLIGSIAAIAIMAVISSVNIYQPKTTMSTVQNTLYTLNMLFGRTLFALLAAGLLLVVLIPKQQVSFPSRLLSSKWLFPIARGSYSMYLFHPIFLFAAFALLFGEQKINQVSLTQLFALAGLGILFSFVFSIFTYYLIEKWFTFSRIAHFIDSKKSTVDA</sequence>
<dbReference type="Pfam" id="PF01757">
    <property type="entry name" value="Acyl_transf_3"/>
    <property type="match status" value="1"/>
</dbReference>
<feature type="transmembrane region" description="Helical" evidence="1">
    <location>
        <begin position="295"/>
        <end position="315"/>
    </location>
</feature>
<organism evidence="3 4">
    <name type="scientific">Saccharophagus degradans (strain 2-40 / ATCC 43961 / DSM 17024)</name>
    <dbReference type="NCBI Taxonomy" id="203122"/>
    <lineage>
        <taxon>Bacteria</taxon>
        <taxon>Pseudomonadati</taxon>
        <taxon>Pseudomonadota</taxon>
        <taxon>Gammaproteobacteria</taxon>
        <taxon>Cellvibrionales</taxon>
        <taxon>Cellvibrionaceae</taxon>
        <taxon>Saccharophagus</taxon>
    </lineage>
</organism>
<dbReference type="Proteomes" id="UP000001947">
    <property type="component" value="Chromosome"/>
</dbReference>
<feature type="transmembrane region" description="Helical" evidence="1">
    <location>
        <begin position="56"/>
        <end position="75"/>
    </location>
</feature>
<accession>Q21JM0</accession>
<dbReference type="InterPro" id="IPR052728">
    <property type="entry name" value="O2_lipid_transport_reg"/>
</dbReference>
<feature type="transmembrane region" description="Helical" evidence="1">
    <location>
        <begin position="100"/>
        <end position="119"/>
    </location>
</feature>
<feature type="transmembrane region" description="Helical" evidence="1">
    <location>
        <begin position="256"/>
        <end position="279"/>
    </location>
</feature>
<dbReference type="KEGG" id="sde:Sde_1849"/>
<keyword evidence="3" id="KW-0012">Acyltransferase</keyword>
<feature type="transmembrane region" description="Helical" evidence="1">
    <location>
        <begin position="379"/>
        <end position="398"/>
    </location>
</feature>
<protein>
    <submittedName>
        <fullName evidence="3">Acyltransferase 3</fullName>
    </submittedName>
</protein>
<dbReference type="PANTHER" id="PTHR11161">
    <property type="entry name" value="O-ACYLTRANSFERASE"/>
    <property type="match status" value="1"/>
</dbReference>
<keyword evidence="1" id="KW-1133">Transmembrane helix</keyword>
<feature type="transmembrane region" description="Helical" evidence="1">
    <location>
        <begin position="335"/>
        <end position="354"/>
    </location>
</feature>